<dbReference type="SUPFAM" id="SSF57184">
    <property type="entry name" value="Growth factor receptor domain"/>
    <property type="match status" value="4"/>
</dbReference>
<protein>
    <submittedName>
        <fullName evidence="5">Furin-like repeat protein</fullName>
    </submittedName>
</protein>
<dbReference type="eggNOG" id="KOG3525">
    <property type="taxonomic scope" value="Eukaryota"/>
</dbReference>
<keyword evidence="2" id="KW-1133">Transmembrane helix</keyword>
<dbReference type="HOGENOM" id="CLU_227999_0_0_1"/>
<dbReference type="Gene3D" id="2.10.220.10">
    <property type="entry name" value="Hormone Receptor, Insulin-like Growth Factor Receptor 1, Chain A, domain 2"/>
    <property type="match status" value="2"/>
</dbReference>
<dbReference type="InParanoid" id="Q24E21"/>
<dbReference type="PANTHER" id="PTHR15332:SF175">
    <property type="entry name" value="PROPROTEIN CONVERTASE SUBTILISIN_KEXIN TYPE 5-LIKE"/>
    <property type="match status" value="1"/>
</dbReference>
<gene>
    <name evidence="5" type="ORF">TTHERM_00853190</name>
</gene>
<feature type="domain" description="EGF-like" evidence="4">
    <location>
        <begin position="770"/>
        <end position="821"/>
    </location>
</feature>
<feature type="domain" description="EGF-like" evidence="4">
    <location>
        <begin position="1087"/>
        <end position="1120"/>
    </location>
</feature>
<evidence type="ECO:0000259" key="4">
    <source>
        <dbReference type="SMART" id="SM00181"/>
    </source>
</evidence>
<keyword evidence="2" id="KW-0472">Membrane</keyword>
<dbReference type="GeneID" id="7824465"/>
<evidence type="ECO:0000256" key="1">
    <source>
        <dbReference type="SAM" id="MobiDB-lite"/>
    </source>
</evidence>
<feature type="transmembrane region" description="Helical" evidence="2">
    <location>
        <begin position="2148"/>
        <end position="2169"/>
    </location>
</feature>
<feature type="domain" description="EGF-like" evidence="4">
    <location>
        <begin position="563"/>
        <end position="596"/>
    </location>
</feature>
<keyword evidence="6" id="KW-1185">Reference proteome</keyword>
<feature type="transmembrane region" description="Helical" evidence="2">
    <location>
        <begin position="2535"/>
        <end position="2556"/>
    </location>
</feature>
<sequence>MILQIILLIAFVHQFRSATWNSYEGQGMQSIFRGVGSSSIKLTIPSSQFYDAAVVGYFKYNTFDPSLYYSMMRYQSSEFTFLHVYGRGSAPYFLAQNDMDQYMYDFQQGATMNVGQWVQLGFGYKHAIKSYYPFYQGYPQGGLVIAQYVLPDPLRSDITQIELCIFCTPLEYQYNAFNGQYASIKMIFGFTTDGTKMLINENKMSDSLLREAFYITINVINYTKTQYQPLTTDLAVNCVTTTRTYFDGICIDPSQCANVVVYQSTQYGVSNSVYYNQSTKQCTVCQDYCAQCDQNGNCQQCNTGYVLNASKCLQCSSNTYYNPLNSLCVATCPNGYNPDQINLICVQNFNPFYLLLNPLLSPMNFIQNNGFTLISSSQQAITDQFTSCWLENQSFGPYTILGGQNNLKTNYFSKQILGLPKNFQKIISFQGLIYNNGQQGDFNLFVNNNQITLSSFQKIFTNYQLCTDNQPVNYYLLTYIINDSSTDLNIKITSNMDGWGIRNFAMNITKCHSTCLDCTTDGNPWSCTNCQKQASSILVNNNCACQKGQYAQFQNCYSSPCYACANCPPNCQSCEDQTGKCTSCASGFSIQNGICISSSSCSSYYTNDPGSSYCLRSKDLFIQFFWQNRIWADVYYFWQYSSRPEQQHQCINQVFAPYLNGQQSATLNLQLINYQQYHYQVEIQLVATNYDNFSLTDYVSYFINSNLVKKANYHSTSTTNLCNDPTYGETLVNEVLVMPTQSKTFKFQILAYLVSSNAFIFNNVSLLYNRCHASCSACSNGLSCTSCITNSSLNASKGNFCYCNDGYYFTYDWTTSSGLCLPCNNFCQTCSGPSITDCLTCKESYKLSNNICVNVCQTNQFWDFSQHKCVNCSECCSSCTGPSSNQCSSCQAGLLTYNSPVCTFNSDGSTCNSCTSNVSNSLCGGSQTNNQFCLQNGYVSYNANTCVYCPTADAQGNCGGSSTYNSQCNYYGFYYSSTAGKCLSCSQAQGLQCGDSSISSICQQNKWIYQSLSTCISCVLQSSPLCCNPICMTCNGSGANNCLSCFGSQILFGSTCLDKCPNGYSLNQSNNTCQLCPIFVGVPQCNNCSSDCNTCAAATSTQCQTCYSSRQLNQTTKKCDCKDSEDTRNFFYECSLNNQAVLDIQLLNSGPIMTIDFGKILMDLQQFPSQTNSNGVCQTIFNSVEMLKIGQNALCQIKFNIITITLDMSATIMQGDILNFLPNVLQFKINSSSAINIFLNNVVYQQAPLNAGIVFNYNKIENSCNDFKITQFKILNDSGRGLKSITWSLQNPTSNPDDVKIQNILTQASQSIQSSIVIPRGIILLNSQKTISVSFLFKNSYSGSQQFIFQVQSYKNIVSDLSSNMNTPYYRFQDFTLQLSYQIQYCNQQGVQISSNDPVNIKITSPQTSQINISQQGQVSGQLSQQIQAYTFTSNQNNQINAVLTLSTDSAVTNTQQIQFFTQPADLIVKINGGNQKIDYKSLLKLTGTIRDLDVQDPNADQGITQVWSCSDPSNVNSPCVDQKNNPFVINQNNPQIPSDTFSPYTVIKIYLQGKKDSRQSSDSIIVLFIEFDLPALNVTLSLLDPFGKSVNLNEEIFAVLNYNTTVNPDILSFSSTIVYGDGVVGAIKFDYTQLRYRLWDYYSGFTSSNPTVAIRFSVFNPYFFMPSISIINLKINFPPTQCLFAVSPLPNQSNPAYSLSTLFTLSVSGCVDTNLPLTYQFFMYRSQQDLQNEINYPQQINRRQLNDQSPDSQISTILPAGNILLMAVVADSLQAVYNSTISLTVQSSNLNESQYISLIDKDLNTSGQTSQQIVSQLSLIAEDLSQRADFQTSVQINQRKILIINALNQATASLPTLSTFSTLSNKAVSSLFSSIKLTQQEQANQLSNIQSFVSQDWTQTPYQSLTDAQKQIKTQQIYDYFKIIDNMATSSPSQDTSITSLQLDISTKLGQKMNYNSLPNEDAKVFTGSQISIQSQQVTEKNLCYYLFCSNYMPSNTQKQQIIYNIAYKTYNQNPYTNDPSYQNFTNLLQQNIGNQTIAQYPVINPEINPSSSPSQNSPLNMFSNSFTFAAGVVKEGLSCLTKSNGIWSQNGCKLVYNSKSNQQTCLCDKTGPTTIVNDLQELINNKNLKTAFGEQGLKNISQFSNFYMYVAFWLLLLKTAAFIYLYIKGKQLDLDFVSSQLNGRITNQVNNKQILPIQVSEIKDTNQNNINTVQQQTLLEDSPLQKENNDKQLSARNIGQSSFQNLNTQIQIPQKPLKNNFIQDEINEEDDQEKKSKQSRKQFSLKDKQIQINNEKQQQKSVFINEEDNDFKNIQSEKMEKQPSIDDFNLLQTKQSGENFVKNQKSNSSNQADSNQQNQAEIVIPENQIETLTPENQTQINIPERDPKQGGNPSKDKKKIDLSNEQYSAKTKKFIELSYYKQLFFFHNFLSIFFIYDEKMPRKLRFSCFYVRIIHSFAISVIFNQSYDVVQLIALSIANALLISICLALLEIVAKYLGKYALAVTLLCLLGLYYYVILSIVSGESVDSSNLSIGSYFIFTCFDLIVISFLLAYIQRYLALKMIKKEKLENFTIKLFELLHLQIILTSII</sequence>
<evidence type="ECO:0000313" key="6">
    <source>
        <dbReference type="Proteomes" id="UP000009168"/>
    </source>
</evidence>
<feature type="domain" description="EGF-like" evidence="4">
    <location>
        <begin position="822"/>
        <end position="853"/>
    </location>
</feature>
<dbReference type="SMART" id="SM00261">
    <property type="entry name" value="FU"/>
    <property type="match status" value="8"/>
</dbReference>
<keyword evidence="3" id="KW-0732">Signal</keyword>
<feature type="transmembrane region" description="Helical" evidence="2">
    <location>
        <begin position="2475"/>
        <end position="2495"/>
    </location>
</feature>
<name>Q24E21_TETTS</name>
<reference evidence="6" key="1">
    <citation type="journal article" date="2006" name="PLoS Biol.">
        <title>Macronuclear genome sequence of the ciliate Tetrahymena thermophila, a model eukaryote.</title>
        <authorList>
            <person name="Eisen J.A."/>
            <person name="Coyne R.S."/>
            <person name="Wu M."/>
            <person name="Wu D."/>
            <person name="Thiagarajan M."/>
            <person name="Wortman J.R."/>
            <person name="Badger J.H."/>
            <person name="Ren Q."/>
            <person name="Amedeo P."/>
            <person name="Jones K.M."/>
            <person name="Tallon L.J."/>
            <person name="Delcher A.L."/>
            <person name="Salzberg S.L."/>
            <person name="Silva J.C."/>
            <person name="Haas B.J."/>
            <person name="Majoros W.H."/>
            <person name="Farzad M."/>
            <person name="Carlton J.M."/>
            <person name="Smith R.K. Jr."/>
            <person name="Garg J."/>
            <person name="Pearlman R.E."/>
            <person name="Karrer K.M."/>
            <person name="Sun L."/>
            <person name="Manning G."/>
            <person name="Elde N.C."/>
            <person name="Turkewitz A.P."/>
            <person name="Asai D.J."/>
            <person name="Wilkes D.E."/>
            <person name="Wang Y."/>
            <person name="Cai H."/>
            <person name="Collins K."/>
            <person name="Stewart B.A."/>
            <person name="Lee S.R."/>
            <person name="Wilamowska K."/>
            <person name="Weinberg Z."/>
            <person name="Ruzzo W.L."/>
            <person name="Wloga D."/>
            <person name="Gaertig J."/>
            <person name="Frankel J."/>
            <person name="Tsao C.-C."/>
            <person name="Gorovsky M.A."/>
            <person name="Keeling P.J."/>
            <person name="Waller R.F."/>
            <person name="Patron N.J."/>
            <person name="Cherry J.M."/>
            <person name="Stover N.A."/>
            <person name="Krieger C.J."/>
            <person name="del Toro C."/>
            <person name="Ryder H.F."/>
            <person name="Williamson S.C."/>
            <person name="Barbeau R.A."/>
            <person name="Hamilton E.P."/>
            <person name="Orias E."/>
        </authorList>
    </citation>
    <scope>NUCLEOTIDE SEQUENCE [LARGE SCALE GENOMIC DNA]</scope>
    <source>
        <strain evidence="6">SB210</strain>
    </source>
</reference>
<dbReference type="SMART" id="SM00181">
    <property type="entry name" value="EGF"/>
    <property type="match status" value="6"/>
</dbReference>
<feature type="signal peptide" evidence="3">
    <location>
        <begin position="1"/>
        <end position="17"/>
    </location>
</feature>
<dbReference type="InterPro" id="IPR000742">
    <property type="entry name" value="EGF"/>
</dbReference>
<evidence type="ECO:0000256" key="2">
    <source>
        <dbReference type="SAM" id="Phobius"/>
    </source>
</evidence>
<dbReference type="KEGG" id="tet:TTHERM_00853190"/>
<feature type="region of interest" description="Disordered" evidence="1">
    <location>
        <begin position="2375"/>
        <end position="2404"/>
    </location>
</feature>
<organism evidence="5 6">
    <name type="scientific">Tetrahymena thermophila (strain SB210)</name>
    <dbReference type="NCBI Taxonomy" id="312017"/>
    <lineage>
        <taxon>Eukaryota</taxon>
        <taxon>Sar</taxon>
        <taxon>Alveolata</taxon>
        <taxon>Ciliophora</taxon>
        <taxon>Intramacronucleata</taxon>
        <taxon>Oligohymenophorea</taxon>
        <taxon>Hymenostomatida</taxon>
        <taxon>Tetrahymenina</taxon>
        <taxon>Tetrahymenidae</taxon>
        <taxon>Tetrahymena</taxon>
    </lineage>
</organism>
<dbReference type="PANTHER" id="PTHR15332">
    <property type="entry name" value="PROPROTEIN CONVERTASE SUBTILISIN_KEXIN TYPE 5-LIKE"/>
    <property type="match status" value="1"/>
</dbReference>
<accession>Q24E21</accession>
<dbReference type="CDD" id="cd00064">
    <property type="entry name" value="FU"/>
    <property type="match status" value="2"/>
</dbReference>
<feature type="region of interest" description="Disordered" evidence="1">
    <location>
        <begin position="2269"/>
        <end position="2301"/>
    </location>
</feature>
<evidence type="ECO:0000256" key="3">
    <source>
        <dbReference type="SAM" id="SignalP"/>
    </source>
</evidence>
<dbReference type="EMBL" id="GG662311">
    <property type="protein sequence ID" value="EAS06080.3"/>
    <property type="molecule type" value="Genomic_DNA"/>
</dbReference>
<feature type="compositionally biased region" description="Basic and acidic residues" evidence="1">
    <location>
        <begin position="2385"/>
        <end position="2404"/>
    </location>
</feature>
<feature type="domain" description="EGF-like" evidence="4">
    <location>
        <begin position="284"/>
        <end position="313"/>
    </location>
</feature>
<dbReference type="InterPro" id="IPR009030">
    <property type="entry name" value="Growth_fac_rcpt_cys_sf"/>
</dbReference>
<keyword evidence="2" id="KW-0812">Transmembrane</keyword>
<feature type="chain" id="PRO_5004202286" evidence="3">
    <location>
        <begin position="18"/>
        <end position="2591"/>
    </location>
</feature>
<dbReference type="RefSeq" id="XP_001026325.3">
    <property type="nucleotide sequence ID" value="XM_001026325.3"/>
</dbReference>
<proteinExistence type="predicted"/>
<feature type="transmembrane region" description="Helical" evidence="2">
    <location>
        <begin position="2502"/>
        <end position="2523"/>
    </location>
</feature>
<feature type="domain" description="EGF-like" evidence="4">
    <location>
        <begin position="1033"/>
        <end position="1074"/>
    </location>
</feature>
<evidence type="ECO:0000313" key="5">
    <source>
        <dbReference type="EMBL" id="EAS06080.3"/>
    </source>
</evidence>
<dbReference type="InterPro" id="IPR006212">
    <property type="entry name" value="Furin_repeat"/>
</dbReference>
<feature type="compositionally biased region" description="Low complexity" evidence="1">
    <location>
        <begin position="2292"/>
        <end position="2301"/>
    </location>
</feature>
<dbReference type="Proteomes" id="UP000009168">
    <property type="component" value="Unassembled WGS sequence"/>
</dbReference>